<protein>
    <submittedName>
        <fullName evidence="4">LuxR C-terminal-related transcriptional regulator</fullName>
    </submittedName>
</protein>
<reference evidence="5" key="1">
    <citation type="journal article" date="2019" name="Int. J. Syst. Evol. Microbiol.">
        <title>The Global Catalogue of Microorganisms (GCM) 10K type strain sequencing project: providing services to taxonomists for standard genome sequencing and annotation.</title>
        <authorList>
            <consortium name="The Broad Institute Genomics Platform"/>
            <consortium name="The Broad Institute Genome Sequencing Center for Infectious Disease"/>
            <person name="Wu L."/>
            <person name="Ma J."/>
        </authorList>
    </citation>
    <scope>NUCLEOTIDE SEQUENCE [LARGE SCALE GENOMIC DNA]</scope>
    <source>
        <strain evidence="5">JCM 17460</strain>
    </source>
</reference>
<dbReference type="InterPro" id="IPR000792">
    <property type="entry name" value="Tscrpt_reg_LuxR_C"/>
</dbReference>
<evidence type="ECO:0000313" key="4">
    <source>
        <dbReference type="EMBL" id="GAA3540942.1"/>
    </source>
</evidence>
<dbReference type="PANTHER" id="PTHR16305">
    <property type="entry name" value="TESTICULAR SOLUBLE ADENYLYL CYCLASE"/>
    <property type="match status" value="1"/>
</dbReference>
<dbReference type="RefSeq" id="WP_218236807.1">
    <property type="nucleotide sequence ID" value="NZ_BAABBB010000016.1"/>
</dbReference>
<organism evidence="4 5">
    <name type="scientific">Nocardioides daeguensis</name>
    <dbReference type="NCBI Taxonomy" id="908359"/>
    <lineage>
        <taxon>Bacteria</taxon>
        <taxon>Bacillati</taxon>
        <taxon>Actinomycetota</taxon>
        <taxon>Actinomycetes</taxon>
        <taxon>Propionibacteriales</taxon>
        <taxon>Nocardioidaceae</taxon>
        <taxon>Nocardioides</taxon>
    </lineage>
</organism>
<keyword evidence="2" id="KW-0067">ATP-binding</keyword>
<keyword evidence="1" id="KW-0547">Nucleotide-binding</keyword>
<evidence type="ECO:0000256" key="1">
    <source>
        <dbReference type="ARBA" id="ARBA00022741"/>
    </source>
</evidence>
<proteinExistence type="predicted"/>
<dbReference type="EMBL" id="BAABBB010000016">
    <property type="protein sequence ID" value="GAA3540942.1"/>
    <property type="molecule type" value="Genomic_DNA"/>
</dbReference>
<evidence type="ECO:0000313" key="5">
    <source>
        <dbReference type="Proteomes" id="UP001500301"/>
    </source>
</evidence>
<dbReference type="PROSITE" id="PS50043">
    <property type="entry name" value="HTH_LUXR_2"/>
    <property type="match status" value="1"/>
</dbReference>
<name>A0ABP6VWJ2_9ACTN</name>
<sequence>MRTVGREEELERLRDALARPECQVVLIAGEGGVGKTHLLDVLAHDSGAVRAYGTAAMAGVPLSAMAHLVAPTSAALTAMVADVVRAVPDGGVLAVDDLDQCDDVSLGVALRVARDHGRTLVATVRTRDGELPPAIGSFAHDRATELVTLAAFSREDTERFVQDLLGDVVDAGIVQEVWTRTGGNALFIAQVIGEARHAGTLHHAPAGWVSHGRLSVPVRLRQALLARLAGCSAEAHEAARLVAAVGRMSLDEVERSRPSLALDELIDNGILLWDGPVLRFVHPLFAEVLWAETSPLLRRRLLRRHLDLARDSASPDVVRIAVLGLDAGEPPDPAGLLAAARLANAGGSAENARRLAAAAVEHGDGDVAGQAALVLAAALSELGRSAEAVETLRSTLERVEPGPLAIALAVTVHKLIVWGTFDLAAAAAALQAEARRYPEGAPMVRESFAIAEADSRIYAAEVHRAEMILDGIDLAVLPTVLRMLHATTRAHVLTHLGRTGEALDLVGSILRLALDHPQEVIPGTRDRLLTIASHAAREHGSYALAVEYGERCHDGALADGIVVGRAWGAVVASAAWGQVGDLDTAALWGRRALVAATACGMVDVERLAIAMLMMCAGSRGQAVPPELLDRLAALPAGVGFLRHQMPIAHAWAAYGAGRPGRARSLLRAGEQASREVDARLAEAWILHERVRMGDREGVAARLAALELDSPIATARLRLVTALDGRDGTAVVTVAEELADLGAVLAAAEAAAEGARLLSGRPAAAARRRAHELAARIGHPSTPLLVGLPADPLSHRERTVAELAADGASNAEIAERLHLSVRTVENHLSRVYAKLGVASRAGLAAGIGGPHRG</sequence>
<dbReference type="SMART" id="SM00421">
    <property type="entry name" value="HTH_LUXR"/>
    <property type="match status" value="1"/>
</dbReference>
<keyword evidence="5" id="KW-1185">Reference proteome</keyword>
<gene>
    <name evidence="4" type="ORF">GCM10022263_30350</name>
</gene>
<accession>A0ABP6VWJ2</accession>
<feature type="domain" description="HTH luxR-type" evidence="3">
    <location>
        <begin position="785"/>
        <end position="850"/>
    </location>
</feature>
<dbReference type="Pfam" id="PF00196">
    <property type="entry name" value="GerE"/>
    <property type="match status" value="1"/>
</dbReference>
<evidence type="ECO:0000256" key="2">
    <source>
        <dbReference type="ARBA" id="ARBA00022840"/>
    </source>
</evidence>
<comment type="caution">
    <text evidence="4">The sequence shown here is derived from an EMBL/GenBank/DDBJ whole genome shotgun (WGS) entry which is preliminary data.</text>
</comment>
<evidence type="ECO:0000259" key="3">
    <source>
        <dbReference type="PROSITE" id="PS50043"/>
    </source>
</evidence>
<dbReference type="CDD" id="cd06170">
    <property type="entry name" value="LuxR_C_like"/>
    <property type="match status" value="1"/>
</dbReference>
<dbReference type="Proteomes" id="UP001500301">
    <property type="component" value="Unassembled WGS sequence"/>
</dbReference>
<dbReference type="InterPro" id="IPR041664">
    <property type="entry name" value="AAA_16"/>
</dbReference>
<dbReference type="PANTHER" id="PTHR16305:SF35">
    <property type="entry name" value="TRANSCRIPTIONAL ACTIVATOR DOMAIN"/>
    <property type="match status" value="1"/>
</dbReference>
<dbReference type="Pfam" id="PF13191">
    <property type="entry name" value="AAA_16"/>
    <property type="match status" value="1"/>
</dbReference>
<dbReference type="PROSITE" id="PS00622">
    <property type="entry name" value="HTH_LUXR_1"/>
    <property type="match status" value="1"/>
</dbReference>